<feature type="region of interest" description="Disordered" evidence="1">
    <location>
        <begin position="184"/>
        <end position="221"/>
    </location>
</feature>
<dbReference type="EMBL" id="CP071872">
    <property type="protein sequence ID" value="UNM16249.1"/>
    <property type="molecule type" value="Genomic_DNA"/>
</dbReference>
<evidence type="ECO:0000313" key="5">
    <source>
        <dbReference type="Proteomes" id="UP000828924"/>
    </source>
</evidence>
<dbReference type="Proteomes" id="UP000828924">
    <property type="component" value="Chromosome"/>
</dbReference>
<evidence type="ECO:0000256" key="1">
    <source>
        <dbReference type="SAM" id="MobiDB-lite"/>
    </source>
</evidence>
<gene>
    <name evidence="4" type="ORF">J4032_00055</name>
</gene>
<feature type="chain" id="PRO_5045857405" evidence="3">
    <location>
        <begin position="31"/>
        <end position="445"/>
    </location>
</feature>
<accession>A0ABY3WUC2</accession>
<sequence length="445" mass="46613">MRQRSRGRVALAGMAAMCAVVALPGQVARAAGEPSPYAFDGGAERVRGAVTSSEAESLKPGSTYRDTIKKDGKLYYRVDLDAKTNAYVSVVVVPRQGAKAEYGDGVKVVLEDGSSAQCSSENAQFESAGFTRPIAAYAHRTIEPDSSTCQERGAYYVVVERTTKATSAADDWDLEIRYDAEPGLKAAGPSEAPEDWPSASPAPPVGGPQKRAGGTSYTDAMSLGTGEWRDDIKPGQTRFYRVPVDWGQQLFVRADLGSSTASDEYVGNAFVLSLDNPARGHVDQNTLSYQGKQATMALDPLPPVAYENRYASDGTVSAVRFAGWYYLSASVSPEVAEEYGDTAVPLTLRVSLTGTAKAGPGYDGDAGIFAVTDDDQEAAADGQSGPGAAKSDTMKVVATAGIGGGTVLVLALGVWTLLARRAADRSGGRTVAAQYGPPPGGPHGW</sequence>
<feature type="transmembrane region" description="Helical" evidence="2">
    <location>
        <begin position="396"/>
        <end position="419"/>
    </location>
</feature>
<reference evidence="4 5" key="1">
    <citation type="submission" date="2021-03" db="EMBL/GenBank/DDBJ databases">
        <title>Complete genome of Streptomyces formicae strain 1H-GS9 (DSM 100524).</title>
        <authorList>
            <person name="Atanasov K.E."/>
            <person name="Altabella T."/>
            <person name="Ferrer A."/>
        </authorList>
    </citation>
    <scope>NUCLEOTIDE SEQUENCE [LARGE SCALE GENOMIC DNA]</scope>
    <source>
        <strain evidence="4 5">1H-GS9</strain>
    </source>
</reference>
<dbReference type="RefSeq" id="WP_242338746.1">
    <property type="nucleotide sequence ID" value="NZ_CP071872.1"/>
</dbReference>
<feature type="signal peptide" evidence="3">
    <location>
        <begin position="1"/>
        <end position="30"/>
    </location>
</feature>
<evidence type="ECO:0000256" key="2">
    <source>
        <dbReference type="SAM" id="Phobius"/>
    </source>
</evidence>
<proteinExistence type="predicted"/>
<keyword evidence="2" id="KW-0472">Membrane</keyword>
<evidence type="ECO:0000313" key="4">
    <source>
        <dbReference type="EMBL" id="UNM16249.1"/>
    </source>
</evidence>
<keyword evidence="5" id="KW-1185">Reference proteome</keyword>
<evidence type="ECO:0000256" key="3">
    <source>
        <dbReference type="SAM" id="SignalP"/>
    </source>
</evidence>
<keyword evidence="2" id="KW-1133">Transmembrane helix</keyword>
<keyword evidence="3" id="KW-0732">Signal</keyword>
<organism evidence="4 5">
    <name type="scientific">Streptomyces formicae</name>
    <dbReference type="NCBI Taxonomy" id="1616117"/>
    <lineage>
        <taxon>Bacteria</taxon>
        <taxon>Bacillati</taxon>
        <taxon>Actinomycetota</taxon>
        <taxon>Actinomycetes</taxon>
        <taxon>Kitasatosporales</taxon>
        <taxon>Streptomycetaceae</taxon>
        <taxon>Streptomyces</taxon>
    </lineage>
</organism>
<name>A0ABY3WUC2_9ACTN</name>
<keyword evidence="2" id="KW-0812">Transmembrane</keyword>
<protein>
    <submittedName>
        <fullName evidence="4">Uncharacterized protein</fullName>
    </submittedName>
</protein>